<dbReference type="Pfam" id="PF00520">
    <property type="entry name" value="Ion_trans"/>
    <property type="match status" value="1"/>
</dbReference>
<organism evidence="9 10">
    <name type="scientific">Tetrahymena thermophila (strain SB210)</name>
    <dbReference type="NCBI Taxonomy" id="312017"/>
    <lineage>
        <taxon>Eukaryota</taxon>
        <taxon>Sar</taxon>
        <taxon>Alveolata</taxon>
        <taxon>Ciliophora</taxon>
        <taxon>Intramacronucleata</taxon>
        <taxon>Oligohymenophorea</taxon>
        <taxon>Hymenostomatida</taxon>
        <taxon>Tetrahymenina</taxon>
        <taxon>Tetrahymenidae</taxon>
        <taxon>Tetrahymena</taxon>
    </lineage>
</organism>
<keyword evidence="5" id="KW-0406">Ion transport</keyword>
<feature type="domain" description="Cyclic nucleotide-binding" evidence="8">
    <location>
        <begin position="192"/>
        <end position="277"/>
    </location>
</feature>
<feature type="transmembrane region" description="Helical" evidence="7">
    <location>
        <begin position="54"/>
        <end position="74"/>
    </location>
</feature>
<protein>
    <submittedName>
        <fullName evidence="9">Cyclic nucleotide-binding domain protein</fullName>
    </submittedName>
</protein>
<dbReference type="InterPro" id="IPR014710">
    <property type="entry name" value="RmlC-like_jellyroll"/>
</dbReference>
<evidence type="ECO:0000256" key="6">
    <source>
        <dbReference type="ARBA" id="ARBA00023136"/>
    </source>
</evidence>
<comment type="subcellular location">
    <subcellularLocation>
        <location evidence="1">Membrane</location>
        <topology evidence="1">Multi-pass membrane protein</topology>
    </subcellularLocation>
</comment>
<dbReference type="Proteomes" id="UP000009168">
    <property type="component" value="Unassembled WGS sequence"/>
</dbReference>
<evidence type="ECO:0000256" key="4">
    <source>
        <dbReference type="ARBA" id="ARBA00022989"/>
    </source>
</evidence>
<dbReference type="Gene3D" id="1.10.287.70">
    <property type="match status" value="1"/>
</dbReference>
<dbReference type="GO" id="GO:0035725">
    <property type="term" value="P:sodium ion transmembrane transport"/>
    <property type="evidence" value="ECO:0007669"/>
    <property type="project" value="TreeGrafter"/>
</dbReference>
<keyword evidence="10" id="KW-1185">Reference proteome</keyword>
<dbReference type="InterPro" id="IPR051413">
    <property type="entry name" value="K/Na_HCN_channel"/>
</dbReference>
<proteinExistence type="predicted"/>
<dbReference type="SMART" id="SM00100">
    <property type="entry name" value="cNMP"/>
    <property type="match status" value="1"/>
</dbReference>
<evidence type="ECO:0000259" key="8">
    <source>
        <dbReference type="PROSITE" id="PS50042"/>
    </source>
</evidence>
<dbReference type="AlphaFoldDB" id="W7X8J2"/>
<dbReference type="SUPFAM" id="SSF51206">
    <property type="entry name" value="cAMP-binding domain-like"/>
    <property type="match status" value="1"/>
</dbReference>
<feature type="transmembrane region" description="Helical" evidence="7">
    <location>
        <begin position="86"/>
        <end position="106"/>
    </location>
</feature>
<evidence type="ECO:0000256" key="1">
    <source>
        <dbReference type="ARBA" id="ARBA00004141"/>
    </source>
</evidence>
<dbReference type="GO" id="GO:0098855">
    <property type="term" value="C:HCN channel complex"/>
    <property type="evidence" value="ECO:0007669"/>
    <property type="project" value="TreeGrafter"/>
</dbReference>
<dbReference type="PRINTS" id="PR00103">
    <property type="entry name" value="CAMPKINASE"/>
</dbReference>
<keyword evidence="6 7" id="KW-0472">Membrane</keyword>
<accession>W7X8J2</accession>
<dbReference type="KEGG" id="tet:TTHERM_000717659"/>
<dbReference type="Gene3D" id="2.60.120.10">
    <property type="entry name" value="Jelly Rolls"/>
    <property type="match status" value="1"/>
</dbReference>
<evidence type="ECO:0000313" key="10">
    <source>
        <dbReference type="Proteomes" id="UP000009168"/>
    </source>
</evidence>
<sequence>MLSQGQKRVYELLSHIIFIFAIAHISCIGWYLLTVFQSQEKNWLQHINIENSAYYIKYIYSFYWAINTITTIGYGDIVATNYSEALYISINTIIFSCVFIFSINNIGQILHNFQISYQNIKDKTKVIEKYLKRKNVNIQLKARAIQYLHFKEEEINSKILEEEEQVLSFLSPKLREEIIQEANFQILKKFNIFNCFSQQSINKLVFFMKEIILSPGEVIFSEGDIDDSIYLINSGQIEILRNTAHKNCLSFQLKTLSENQIFGELAFFSQMPRTATAKYKYKLNAILATLPITQSRNVQLQIPILTIS</sequence>
<dbReference type="CDD" id="cd00038">
    <property type="entry name" value="CAP_ED"/>
    <property type="match status" value="1"/>
</dbReference>
<feature type="transmembrane region" description="Helical" evidence="7">
    <location>
        <begin position="12"/>
        <end position="33"/>
    </location>
</feature>
<reference evidence="10" key="1">
    <citation type="journal article" date="2006" name="PLoS Biol.">
        <title>Macronuclear genome sequence of the ciliate Tetrahymena thermophila, a model eukaryote.</title>
        <authorList>
            <person name="Eisen J.A."/>
            <person name="Coyne R.S."/>
            <person name="Wu M."/>
            <person name="Wu D."/>
            <person name="Thiagarajan M."/>
            <person name="Wortman J.R."/>
            <person name="Badger J.H."/>
            <person name="Ren Q."/>
            <person name="Amedeo P."/>
            <person name="Jones K.M."/>
            <person name="Tallon L.J."/>
            <person name="Delcher A.L."/>
            <person name="Salzberg S.L."/>
            <person name="Silva J.C."/>
            <person name="Haas B.J."/>
            <person name="Majoros W.H."/>
            <person name="Farzad M."/>
            <person name="Carlton J.M."/>
            <person name="Smith R.K. Jr."/>
            <person name="Garg J."/>
            <person name="Pearlman R.E."/>
            <person name="Karrer K.M."/>
            <person name="Sun L."/>
            <person name="Manning G."/>
            <person name="Elde N.C."/>
            <person name="Turkewitz A.P."/>
            <person name="Asai D.J."/>
            <person name="Wilkes D.E."/>
            <person name="Wang Y."/>
            <person name="Cai H."/>
            <person name="Collins K."/>
            <person name="Stewart B.A."/>
            <person name="Lee S.R."/>
            <person name="Wilamowska K."/>
            <person name="Weinberg Z."/>
            <person name="Ruzzo W.L."/>
            <person name="Wloga D."/>
            <person name="Gaertig J."/>
            <person name="Frankel J."/>
            <person name="Tsao C.-C."/>
            <person name="Gorovsky M.A."/>
            <person name="Keeling P.J."/>
            <person name="Waller R.F."/>
            <person name="Patron N.J."/>
            <person name="Cherry J.M."/>
            <person name="Stover N.A."/>
            <person name="Krieger C.J."/>
            <person name="del Toro C."/>
            <person name="Ryder H.F."/>
            <person name="Williamson S.C."/>
            <person name="Barbeau R.A."/>
            <person name="Hamilton E.P."/>
            <person name="Orias E."/>
        </authorList>
    </citation>
    <scope>NUCLEOTIDE SEQUENCE [LARGE SCALE GENOMIC DNA]</scope>
    <source>
        <strain evidence="10">SB210</strain>
    </source>
</reference>
<dbReference type="PANTHER" id="PTHR45689">
    <property type="entry name" value="I[[H]] CHANNEL, ISOFORM E"/>
    <property type="match status" value="1"/>
</dbReference>
<name>W7X8J2_TETTS</name>
<dbReference type="SUPFAM" id="SSF81324">
    <property type="entry name" value="Voltage-gated potassium channels"/>
    <property type="match status" value="1"/>
</dbReference>
<dbReference type="GeneID" id="24440362"/>
<keyword evidence="4 7" id="KW-1133">Transmembrane helix</keyword>
<dbReference type="PANTHER" id="PTHR45689:SF5">
    <property type="entry name" value="I[[H]] CHANNEL, ISOFORM E"/>
    <property type="match status" value="1"/>
</dbReference>
<dbReference type="OrthoDB" id="313411at2759"/>
<dbReference type="InterPro" id="IPR000595">
    <property type="entry name" value="cNMP-bd_dom"/>
</dbReference>
<dbReference type="GO" id="GO:0003254">
    <property type="term" value="P:regulation of membrane depolarization"/>
    <property type="evidence" value="ECO:0007669"/>
    <property type="project" value="TreeGrafter"/>
</dbReference>
<gene>
    <name evidence="9" type="ORF">TTHERM_000717659</name>
</gene>
<dbReference type="EMBL" id="GG662649">
    <property type="protein sequence ID" value="EWS73672.1"/>
    <property type="molecule type" value="Genomic_DNA"/>
</dbReference>
<keyword evidence="3 7" id="KW-0812">Transmembrane</keyword>
<evidence type="ECO:0000256" key="3">
    <source>
        <dbReference type="ARBA" id="ARBA00022692"/>
    </source>
</evidence>
<keyword evidence="2" id="KW-0813">Transport</keyword>
<dbReference type="InterPro" id="IPR005821">
    <property type="entry name" value="Ion_trans_dom"/>
</dbReference>
<dbReference type="GO" id="GO:0005249">
    <property type="term" value="F:voltage-gated potassium channel activity"/>
    <property type="evidence" value="ECO:0007669"/>
    <property type="project" value="TreeGrafter"/>
</dbReference>
<dbReference type="RefSeq" id="XP_012653802.1">
    <property type="nucleotide sequence ID" value="XM_012798348.1"/>
</dbReference>
<evidence type="ECO:0000256" key="2">
    <source>
        <dbReference type="ARBA" id="ARBA00022448"/>
    </source>
</evidence>
<evidence type="ECO:0000313" key="9">
    <source>
        <dbReference type="EMBL" id="EWS73672.1"/>
    </source>
</evidence>
<dbReference type="Gene3D" id="1.10.287.630">
    <property type="entry name" value="Helix hairpin bin"/>
    <property type="match status" value="1"/>
</dbReference>
<evidence type="ECO:0000256" key="7">
    <source>
        <dbReference type="SAM" id="Phobius"/>
    </source>
</evidence>
<dbReference type="Pfam" id="PF00027">
    <property type="entry name" value="cNMP_binding"/>
    <property type="match status" value="1"/>
</dbReference>
<dbReference type="InParanoid" id="W7X8J2"/>
<evidence type="ECO:0000256" key="5">
    <source>
        <dbReference type="ARBA" id="ARBA00023065"/>
    </source>
</evidence>
<dbReference type="InterPro" id="IPR018490">
    <property type="entry name" value="cNMP-bd_dom_sf"/>
</dbReference>
<dbReference type="PROSITE" id="PS50042">
    <property type="entry name" value="CNMP_BINDING_3"/>
    <property type="match status" value="1"/>
</dbReference>